<feature type="region of interest" description="Disordered" evidence="1">
    <location>
        <begin position="19"/>
        <end position="48"/>
    </location>
</feature>
<organism evidence="2 3">
    <name type="scientific">Sphenostylis stenocarpa</name>
    <dbReference type="NCBI Taxonomy" id="92480"/>
    <lineage>
        <taxon>Eukaryota</taxon>
        <taxon>Viridiplantae</taxon>
        <taxon>Streptophyta</taxon>
        <taxon>Embryophyta</taxon>
        <taxon>Tracheophyta</taxon>
        <taxon>Spermatophyta</taxon>
        <taxon>Magnoliopsida</taxon>
        <taxon>eudicotyledons</taxon>
        <taxon>Gunneridae</taxon>
        <taxon>Pentapetalae</taxon>
        <taxon>rosids</taxon>
        <taxon>fabids</taxon>
        <taxon>Fabales</taxon>
        <taxon>Fabaceae</taxon>
        <taxon>Papilionoideae</taxon>
        <taxon>50 kb inversion clade</taxon>
        <taxon>NPAAA clade</taxon>
        <taxon>indigoferoid/millettioid clade</taxon>
        <taxon>Phaseoleae</taxon>
        <taxon>Sphenostylis</taxon>
    </lineage>
</organism>
<sequence>MSDMILCLLYRMRVWTAKDRGGSSAPPKETGESASQKSAKLASVENVPEKQMEPEELLWLGIPSDIHHVLLLGLLENKHKVATEETMVEKETTAGEATTE</sequence>
<protein>
    <submittedName>
        <fullName evidence="2">Uncharacterized protein</fullName>
    </submittedName>
</protein>
<reference evidence="2" key="1">
    <citation type="submission" date="2023-10" db="EMBL/GenBank/DDBJ databases">
        <authorList>
            <person name="Domelevo Entfellner J.-B."/>
        </authorList>
    </citation>
    <scope>NUCLEOTIDE SEQUENCE</scope>
</reference>
<dbReference type="EMBL" id="OY731398">
    <property type="protein sequence ID" value="CAJ1890721.1"/>
    <property type="molecule type" value="Genomic_DNA"/>
</dbReference>
<evidence type="ECO:0000256" key="1">
    <source>
        <dbReference type="SAM" id="MobiDB-lite"/>
    </source>
</evidence>
<keyword evidence="3" id="KW-1185">Reference proteome</keyword>
<gene>
    <name evidence="2" type="ORF">AYBTSS11_LOCUS2897</name>
</gene>
<accession>A0AA86RZ86</accession>
<proteinExistence type="predicted"/>
<evidence type="ECO:0000313" key="3">
    <source>
        <dbReference type="Proteomes" id="UP001189624"/>
    </source>
</evidence>
<name>A0AA86RZ86_9FABA</name>
<evidence type="ECO:0000313" key="2">
    <source>
        <dbReference type="EMBL" id="CAJ1890721.1"/>
    </source>
</evidence>
<dbReference type="Gramene" id="rna-AYBTSS11_LOCUS2897">
    <property type="protein sequence ID" value="CAJ1890721.1"/>
    <property type="gene ID" value="gene-AYBTSS11_LOCUS2897"/>
</dbReference>
<dbReference type="AlphaFoldDB" id="A0AA86RZ86"/>
<dbReference type="Proteomes" id="UP001189624">
    <property type="component" value="Chromosome 1"/>
</dbReference>